<feature type="transmembrane region" description="Helical" evidence="1">
    <location>
        <begin position="115"/>
        <end position="140"/>
    </location>
</feature>
<keyword evidence="1" id="KW-0812">Transmembrane</keyword>
<protein>
    <submittedName>
        <fullName evidence="2">Uncharacterized protein</fullName>
    </submittedName>
</protein>
<reference evidence="2" key="1">
    <citation type="submission" date="2021-01" db="EMBL/GenBank/DDBJ databases">
        <authorList>
            <person name="Li R."/>
            <person name="Bekaert M."/>
        </authorList>
    </citation>
    <scope>NUCLEOTIDE SEQUENCE</scope>
    <source>
        <strain evidence="2">Farmed</strain>
    </source>
</reference>
<keyword evidence="3" id="KW-1185">Reference proteome</keyword>
<dbReference type="Proteomes" id="UP000597762">
    <property type="component" value="Unassembled WGS sequence"/>
</dbReference>
<feature type="transmembrane region" description="Helical" evidence="1">
    <location>
        <begin position="176"/>
        <end position="195"/>
    </location>
</feature>
<name>A0A812BEN0_ACAPH</name>
<feature type="transmembrane region" description="Helical" evidence="1">
    <location>
        <begin position="30"/>
        <end position="49"/>
    </location>
</feature>
<evidence type="ECO:0000313" key="2">
    <source>
        <dbReference type="EMBL" id="CAE1178798.1"/>
    </source>
</evidence>
<keyword evidence="1" id="KW-1133">Transmembrane helix</keyword>
<keyword evidence="1" id="KW-0472">Membrane</keyword>
<dbReference type="AlphaFoldDB" id="A0A812BEN0"/>
<proteinExistence type="predicted"/>
<dbReference type="EMBL" id="CAHIKZ030000535">
    <property type="protein sequence ID" value="CAE1178798.1"/>
    <property type="molecule type" value="Genomic_DNA"/>
</dbReference>
<feature type="transmembrane region" description="Helical" evidence="1">
    <location>
        <begin position="147"/>
        <end position="170"/>
    </location>
</feature>
<gene>
    <name evidence="2" type="ORF">SPHA_15431</name>
</gene>
<evidence type="ECO:0000313" key="3">
    <source>
        <dbReference type="Proteomes" id="UP000597762"/>
    </source>
</evidence>
<accession>A0A812BEN0</accession>
<evidence type="ECO:0000256" key="1">
    <source>
        <dbReference type="SAM" id="Phobius"/>
    </source>
</evidence>
<sequence length="230" mass="26926">MTVCTGWSELSSHHIAFTILIILRDTHPSFFTSFFFLFFLLSLLSCFVFKRVVSRHTHGSQVLHFRISFFTLFYTQPHIIRIYHTTVHAFYTDFLSLSLSLSVSVYAFLFFTAPFFLLSSVLTLILSLFLSFFSLCLFLFLCFLSSFFLSISLFFLSLFFLSFSFFTSLFLPLPHIYSLFLFASPISCSCYYTLIRCLFSYLKTHTLLHLFLKLELDCLLSNYEFICSQS</sequence>
<comment type="caution">
    <text evidence="2">The sequence shown here is derived from an EMBL/GenBank/DDBJ whole genome shotgun (WGS) entry which is preliminary data.</text>
</comment>
<organism evidence="2 3">
    <name type="scientific">Acanthosepion pharaonis</name>
    <name type="common">Pharaoh cuttlefish</name>
    <name type="synonym">Sepia pharaonis</name>
    <dbReference type="NCBI Taxonomy" id="158019"/>
    <lineage>
        <taxon>Eukaryota</taxon>
        <taxon>Metazoa</taxon>
        <taxon>Spiralia</taxon>
        <taxon>Lophotrochozoa</taxon>
        <taxon>Mollusca</taxon>
        <taxon>Cephalopoda</taxon>
        <taxon>Coleoidea</taxon>
        <taxon>Decapodiformes</taxon>
        <taxon>Sepiida</taxon>
        <taxon>Sepiina</taxon>
        <taxon>Sepiidae</taxon>
        <taxon>Acanthosepion</taxon>
    </lineage>
</organism>